<name>A0A8X6WIV2_TRICX</name>
<sequence length="85" mass="9431">MYASSSFVNPTPLAHADTPRDILPRGRVSQLNDDSSIIHTDSTDRTIIHTTTMNSIPQSDNQHLYDTMHAHLQAYIQNSGGCTSY</sequence>
<protein>
    <submittedName>
        <fullName evidence="2">Uncharacterized protein</fullName>
    </submittedName>
</protein>
<organism evidence="2 3">
    <name type="scientific">Trichonephila clavipes</name>
    <name type="common">Golden silk orbweaver</name>
    <name type="synonym">Nephila clavipes</name>
    <dbReference type="NCBI Taxonomy" id="2585209"/>
    <lineage>
        <taxon>Eukaryota</taxon>
        <taxon>Metazoa</taxon>
        <taxon>Ecdysozoa</taxon>
        <taxon>Arthropoda</taxon>
        <taxon>Chelicerata</taxon>
        <taxon>Arachnida</taxon>
        <taxon>Araneae</taxon>
        <taxon>Araneomorphae</taxon>
        <taxon>Entelegynae</taxon>
        <taxon>Araneoidea</taxon>
        <taxon>Nephilidae</taxon>
        <taxon>Trichonephila</taxon>
    </lineage>
</organism>
<keyword evidence="3" id="KW-1185">Reference proteome</keyword>
<evidence type="ECO:0000313" key="2">
    <source>
        <dbReference type="EMBL" id="GFY35675.1"/>
    </source>
</evidence>
<dbReference type="Proteomes" id="UP000887159">
    <property type="component" value="Unassembled WGS sequence"/>
</dbReference>
<reference evidence="2" key="1">
    <citation type="submission" date="2020-08" db="EMBL/GenBank/DDBJ databases">
        <title>Multicomponent nature underlies the extraordinary mechanical properties of spider dragline silk.</title>
        <authorList>
            <person name="Kono N."/>
            <person name="Nakamura H."/>
            <person name="Mori M."/>
            <person name="Yoshida Y."/>
            <person name="Ohtoshi R."/>
            <person name="Malay A.D."/>
            <person name="Moran D.A.P."/>
            <person name="Tomita M."/>
            <person name="Numata K."/>
            <person name="Arakawa K."/>
        </authorList>
    </citation>
    <scope>NUCLEOTIDE SEQUENCE</scope>
</reference>
<accession>A0A8X6WIV2</accession>
<evidence type="ECO:0000313" key="3">
    <source>
        <dbReference type="Proteomes" id="UP000887159"/>
    </source>
</evidence>
<evidence type="ECO:0000256" key="1">
    <source>
        <dbReference type="SAM" id="MobiDB-lite"/>
    </source>
</evidence>
<dbReference type="EMBL" id="BMAU01021433">
    <property type="protein sequence ID" value="GFY35675.1"/>
    <property type="molecule type" value="Genomic_DNA"/>
</dbReference>
<gene>
    <name evidence="2" type="ORF">TNCV_2619671</name>
</gene>
<comment type="caution">
    <text evidence="2">The sequence shown here is derived from an EMBL/GenBank/DDBJ whole genome shotgun (WGS) entry which is preliminary data.</text>
</comment>
<feature type="region of interest" description="Disordered" evidence="1">
    <location>
        <begin position="1"/>
        <end position="29"/>
    </location>
</feature>
<dbReference type="AlphaFoldDB" id="A0A8X6WIV2"/>
<proteinExistence type="predicted"/>